<keyword evidence="5" id="KW-1185">Reference proteome</keyword>
<evidence type="ECO:0000313" key="5">
    <source>
        <dbReference type="Proteomes" id="UP000183809"/>
    </source>
</evidence>
<evidence type="ECO:0000256" key="2">
    <source>
        <dbReference type="SAM" id="MobiDB-lite"/>
    </source>
</evidence>
<feature type="compositionally biased region" description="Basic and acidic residues" evidence="2">
    <location>
        <begin position="210"/>
        <end position="223"/>
    </location>
</feature>
<organism evidence="4 5">
    <name type="scientific">Diplodia corticola</name>
    <dbReference type="NCBI Taxonomy" id="236234"/>
    <lineage>
        <taxon>Eukaryota</taxon>
        <taxon>Fungi</taxon>
        <taxon>Dikarya</taxon>
        <taxon>Ascomycota</taxon>
        <taxon>Pezizomycotina</taxon>
        <taxon>Dothideomycetes</taxon>
        <taxon>Dothideomycetes incertae sedis</taxon>
        <taxon>Botryosphaeriales</taxon>
        <taxon>Botryosphaeriaceae</taxon>
        <taxon>Diplodia</taxon>
    </lineage>
</organism>
<dbReference type="SUPFAM" id="SSF57701">
    <property type="entry name" value="Zn2/Cys6 DNA-binding domain"/>
    <property type="match status" value="1"/>
</dbReference>
<dbReference type="RefSeq" id="XP_020129559.1">
    <property type="nucleotide sequence ID" value="XM_020274318.1"/>
</dbReference>
<feature type="compositionally biased region" description="Polar residues" evidence="2">
    <location>
        <begin position="164"/>
        <end position="176"/>
    </location>
</feature>
<keyword evidence="1" id="KW-0539">Nucleus</keyword>
<dbReference type="OrthoDB" id="5303703at2759"/>
<evidence type="ECO:0000256" key="1">
    <source>
        <dbReference type="ARBA" id="ARBA00023242"/>
    </source>
</evidence>
<dbReference type="Proteomes" id="UP000183809">
    <property type="component" value="Unassembled WGS sequence"/>
</dbReference>
<dbReference type="PROSITE" id="PS50048">
    <property type="entry name" value="ZN2_CY6_FUNGAL_2"/>
    <property type="match status" value="1"/>
</dbReference>
<protein>
    <submittedName>
        <fullName evidence="4">C6 finger domain protein</fullName>
    </submittedName>
</protein>
<dbReference type="GO" id="GO:0000981">
    <property type="term" value="F:DNA-binding transcription factor activity, RNA polymerase II-specific"/>
    <property type="evidence" value="ECO:0007669"/>
    <property type="project" value="InterPro"/>
</dbReference>
<proteinExistence type="predicted"/>
<feature type="region of interest" description="Disordered" evidence="2">
    <location>
        <begin position="514"/>
        <end position="538"/>
    </location>
</feature>
<accession>A0A1J9RL40</accession>
<feature type="domain" description="Zn(2)-C6 fungal-type" evidence="3">
    <location>
        <begin position="453"/>
        <end position="487"/>
    </location>
</feature>
<evidence type="ECO:0000259" key="3">
    <source>
        <dbReference type="PROSITE" id="PS50048"/>
    </source>
</evidence>
<feature type="compositionally biased region" description="Acidic residues" evidence="2">
    <location>
        <begin position="50"/>
        <end position="66"/>
    </location>
</feature>
<feature type="compositionally biased region" description="Low complexity" evidence="2">
    <location>
        <begin position="114"/>
        <end position="123"/>
    </location>
</feature>
<name>A0A1J9RL40_9PEZI</name>
<feature type="compositionally biased region" description="Low complexity" evidence="2">
    <location>
        <begin position="758"/>
        <end position="767"/>
    </location>
</feature>
<evidence type="ECO:0000313" key="4">
    <source>
        <dbReference type="EMBL" id="OJD33299.1"/>
    </source>
</evidence>
<sequence>MASMPREFETQLTTECNLNETGSDMTDSPETPAFSDHIPFTFGQSRGTSDVEDTTEGSADDEEAEIDIFKGNSLFGGGETEEKLPDPAPFGAADASPTLAYDPVLDPRLGTQIPSSPSPYDYYGSAEDNEKDEGHGGAHSRSETPEDFGRGYAKYEFRDRDRAVTTTHLDWDNSGNYDPADEGRRTKRVEGAEGLSGNRKRRSGGQAGPQDEHQLDEVGEPRQKKQKAYSSAYARFIGASYVFTVSLKSEAGRALAAKYQGEDNWPEDEYNFVSDEYIAQNLVASDGEDGGEGDGRRKLLRPRKRHVRYHSPGSDHDLLPPIADPLGIEDDLRYHPAARGCAECRIDGKLCSLRRSDATWPCLACQEKHTGEDVVPCELIILPTKKTACEACHEADKYCSYNDASADVGIACRQCEEQNLLCIAGPDLESLPKRATYTPPPGLAYTPYRPFVACTACRQVKRSCSLKSKQDTPPCRACEKAGIPCTFEKLVATNAGKQKAAPNTAAAVARLEENDRPAASDGPVRTPGGSVVSPGIPAPASNSFGLPLRTTSTGGSIGSLTQIFSSSSSRRSVTHPARSNPVAGLTTIVPPSKMRHYTTTTTPLSRRHTTSTGITTFRSGSRTLTDAGSARHRAPQQQQQQQTTPGSIARDIGYVQHRQKNHIHRKTDTLTHLNPTPTPHHHHARNSNSSASTTTTDSAPYHPPAAADIPASYHLLPPPGCHPTADLMLDAHGRKGWYREMVTALAHPMAFETDDDNTNANTTTNKNRGTAPARRSAAHCPFCATPWLGIAGLAWKKAAVLAWRDGRGFTEIAGGHASSASLAASAAITTTTTTYREYGRYSGGGGGRGEVGAEADVDAMRRMCRACVAERLDVLGCAGHEMESLVAADLGSGAGGFGGGGVARDAWVAEMVQRLDERRVEEGDRWCAVCRNPAVWRCCSLQEEDEDEDEEDEDEFGLVTVTAAAAGGGTGSRGKEGCGLLLCDDCKELWEMRGRDLQLMLEEKLSTERGVMKCRADAGFLLEEGLLMKNVEAQLLGL</sequence>
<feature type="compositionally biased region" description="Polar residues" evidence="2">
    <location>
        <begin position="10"/>
        <end position="29"/>
    </location>
</feature>
<feature type="compositionally biased region" description="Low complexity" evidence="2">
    <location>
        <begin position="686"/>
        <end position="696"/>
    </location>
</feature>
<feature type="compositionally biased region" description="Basic and acidic residues" evidence="2">
    <location>
        <begin position="181"/>
        <end position="191"/>
    </location>
</feature>
<feature type="region of interest" description="Disordered" evidence="2">
    <location>
        <begin position="753"/>
        <end position="772"/>
    </location>
</feature>
<reference evidence="4 5" key="1">
    <citation type="submission" date="2016-10" db="EMBL/GenBank/DDBJ databases">
        <title>Proteomics and genomics reveal pathogen-plant mechanisms compatible with a hemibiotrophic lifestyle of Diplodia corticola.</title>
        <authorList>
            <person name="Fernandes I."/>
            <person name="De Jonge R."/>
            <person name="Van De Peer Y."/>
            <person name="Devreese B."/>
            <person name="Alves A."/>
            <person name="Esteves A.C."/>
        </authorList>
    </citation>
    <scope>NUCLEOTIDE SEQUENCE [LARGE SCALE GENOMIC DNA]</scope>
    <source>
        <strain evidence="4 5">CBS 112549</strain>
    </source>
</reference>
<dbReference type="Pfam" id="PF00172">
    <property type="entry name" value="Zn_clus"/>
    <property type="match status" value="1"/>
</dbReference>
<dbReference type="STRING" id="236234.A0A1J9RL40"/>
<dbReference type="GO" id="GO:0008270">
    <property type="term" value="F:zinc ion binding"/>
    <property type="evidence" value="ECO:0007669"/>
    <property type="project" value="InterPro"/>
</dbReference>
<dbReference type="EMBL" id="MNUE01000031">
    <property type="protein sequence ID" value="OJD33299.1"/>
    <property type="molecule type" value="Genomic_DNA"/>
</dbReference>
<gene>
    <name evidence="4" type="ORF">BKCO1_3100043</name>
</gene>
<dbReference type="InterPro" id="IPR036864">
    <property type="entry name" value="Zn2-C6_fun-type_DNA-bd_sf"/>
</dbReference>
<feature type="compositionally biased region" description="Polar residues" evidence="2">
    <location>
        <begin position="613"/>
        <end position="626"/>
    </location>
</feature>
<dbReference type="CDD" id="cd00067">
    <property type="entry name" value="GAL4"/>
    <property type="match status" value="1"/>
</dbReference>
<dbReference type="GeneID" id="31014579"/>
<dbReference type="InterPro" id="IPR001138">
    <property type="entry name" value="Zn2Cys6_DnaBD"/>
</dbReference>
<dbReference type="Gene3D" id="4.10.240.10">
    <property type="entry name" value="Zn(2)-C6 fungal-type DNA-binding domain"/>
    <property type="match status" value="1"/>
</dbReference>
<comment type="caution">
    <text evidence="4">The sequence shown here is derived from an EMBL/GenBank/DDBJ whole genome shotgun (WGS) entry which is preliminary data.</text>
</comment>
<feature type="compositionally biased region" description="Basic and acidic residues" evidence="2">
    <location>
        <begin position="132"/>
        <end position="163"/>
    </location>
</feature>
<dbReference type="AlphaFoldDB" id="A0A1J9RL40"/>
<feature type="region of interest" description="Disordered" evidence="2">
    <location>
        <begin position="1"/>
        <end position="226"/>
    </location>
</feature>
<dbReference type="SMART" id="SM00066">
    <property type="entry name" value="GAL4"/>
    <property type="match status" value="2"/>
</dbReference>
<feature type="region of interest" description="Disordered" evidence="2">
    <location>
        <begin position="664"/>
        <end position="706"/>
    </location>
</feature>
<feature type="region of interest" description="Disordered" evidence="2">
    <location>
        <begin position="567"/>
        <end position="647"/>
    </location>
</feature>
<dbReference type="PROSITE" id="PS00463">
    <property type="entry name" value="ZN2_CY6_FUNGAL_1"/>
    <property type="match status" value="1"/>
</dbReference>